<dbReference type="InterPro" id="IPR006336">
    <property type="entry name" value="GCS2"/>
</dbReference>
<keyword evidence="3" id="KW-0547">Nucleotide-binding</keyword>
<evidence type="ECO:0000313" key="6">
    <source>
        <dbReference type="EMBL" id="GGE32609.1"/>
    </source>
</evidence>
<evidence type="ECO:0000256" key="1">
    <source>
        <dbReference type="ARBA" id="ARBA00012220"/>
    </source>
</evidence>
<dbReference type="Gene3D" id="3.30.590.20">
    <property type="match status" value="1"/>
</dbReference>
<dbReference type="Pfam" id="PF04107">
    <property type="entry name" value="GCS2"/>
    <property type="match status" value="1"/>
</dbReference>
<sequence length="427" mass="50222">MKRSIELLRERYTTSLKDDVDLFIGIELEFPIVNKKADSTDITVCQEMMKHVAEEFHFLIEKYDRNGNPIQLLCPQTGDCLLFEVSYNILEFAFGKARVIGEVENRFKAYLSTIQSYLRVHGHELEGWGVHPQWAQNDNRPVASPRYEMLMQYLALPQRVQDASLHDYPEYGAFICGSQVQLDVTKKNYLRVINAFNQVEVAKAFLFANSEFWGSEWTTRIARDVFWEDSMHGIFSENVGVFPRDFKTEDEFFEYLDHSVIFTAEREGESYYFYPIQVTNYLEQETIEAFNLAGEKRVIQPSERDFLTHRSYQYQDLTTRGTIEFRSVCTQQFNRTFASAAFHLGLLIELDQLEVLLQEAPFFQQFGRDYKSLRRKFSEWTLEREEKEAIRQFSYSLLNLSRDGLKRRGEGEESYLFPLFQQLGCCD</sequence>
<dbReference type="AlphaFoldDB" id="A0A917EF07"/>
<reference evidence="6" key="1">
    <citation type="journal article" date="2014" name="Int. J. Syst. Evol. Microbiol.">
        <title>Complete genome sequence of Corynebacterium casei LMG S-19264T (=DSM 44701T), isolated from a smear-ripened cheese.</title>
        <authorList>
            <consortium name="US DOE Joint Genome Institute (JGI-PGF)"/>
            <person name="Walter F."/>
            <person name="Albersmeier A."/>
            <person name="Kalinowski J."/>
            <person name="Ruckert C."/>
        </authorList>
    </citation>
    <scope>NUCLEOTIDE SEQUENCE</scope>
    <source>
        <strain evidence="6">CGMCC 1.15533</strain>
    </source>
</reference>
<evidence type="ECO:0000256" key="2">
    <source>
        <dbReference type="ARBA" id="ARBA00022598"/>
    </source>
</evidence>
<dbReference type="InterPro" id="IPR035434">
    <property type="entry name" value="GCL_bact_plant"/>
</dbReference>
<dbReference type="OrthoDB" id="150227at2"/>
<dbReference type="EC" id="6.3.2.2" evidence="1"/>
<accession>A0A917EF07</accession>
<comment type="catalytic activity">
    <reaction evidence="5">
        <text>L-cysteine + L-glutamate + ATP = gamma-L-glutamyl-L-cysteine + ADP + phosphate + H(+)</text>
        <dbReference type="Rhea" id="RHEA:13285"/>
        <dbReference type="ChEBI" id="CHEBI:15378"/>
        <dbReference type="ChEBI" id="CHEBI:29985"/>
        <dbReference type="ChEBI" id="CHEBI:30616"/>
        <dbReference type="ChEBI" id="CHEBI:35235"/>
        <dbReference type="ChEBI" id="CHEBI:43474"/>
        <dbReference type="ChEBI" id="CHEBI:58173"/>
        <dbReference type="ChEBI" id="CHEBI:456216"/>
        <dbReference type="EC" id="6.3.2.2"/>
    </reaction>
</comment>
<dbReference type="RefSeq" id="WP_068989782.1">
    <property type="nucleotide sequence ID" value="NZ_BMJN01000020.1"/>
</dbReference>
<dbReference type="EMBL" id="BMJN01000020">
    <property type="protein sequence ID" value="GGE32609.1"/>
    <property type="molecule type" value="Genomic_DNA"/>
</dbReference>
<comment type="caution">
    <text evidence="6">The sequence shown here is derived from an EMBL/GenBank/DDBJ whole genome shotgun (WGS) entry which is preliminary data.</text>
</comment>
<evidence type="ECO:0000256" key="4">
    <source>
        <dbReference type="ARBA" id="ARBA00022840"/>
    </source>
</evidence>
<evidence type="ECO:0000256" key="3">
    <source>
        <dbReference type="ARBA" id="ARBA00022741"/>
    </source>
</evidence>
<evidence type="ECO:0000256" key="5">
    <source>
        <dbReference type="ARBA" id="ARBA00048819"/>
    </source>
</evidence>
<dbReference type="Proteomes" id="UP000660801">
    <property type="component" value="Unassembled WGS sequence"/>
</dbReference>
<dbReference type="PANTHER" id="PTHR34378">
    <property type="entry name" value="GLUTAMATE--CYSTEINE LIGASE, CHLOROPLASTIC"/>
    <property type="match status" value="1"/>
</dbReference>
<dbReference type="GO" id="GO:0006750">
    <property type="term" value="P:glutathione biosynthetic process"/>
    <property type="evidence" value="ECO:0007669"/>
    <property type="project" value="InterPro"/>
</dbReference>
<keyword evidence="7" id="KW-1185">Reference proteome</keyword>
<protein>
    <recommendedName>
        <fullName evidence="1">glutamate--cysteine ligase</fullName>
        <ecNumber evidence="1">6.3.2.2</ecNumber>
    </recommendedName>
</protein>
<dbReference type="SUPFAM" id="SSF55931">
    <property type="entry name" value="Glutamine synthetase/guanido kinase"/>
    <property type="match status" value="1"/>
</dbReference>
<reference evidence="6" key="2">
    <citation type="submission" date="2020-09" db="EMBL/GenBank/DDBJ databases">
        <authorList>
            <person name="Sun Q."/>
            <person name="Zhou Y."/>
        </authorList>
    </citation>
    <scope>NUCLEOTIDE SEQUENCE</scope>
    <source>
        <strain evidence="6">CGMCC 1.15533</strain>
    </source>
</reference>
<name>A0A917EF07_9STRE</name>
<dbReference type="InterPro" id="IPR014746">
    <property type="entry name" value="Gln_synth/guanido_kin_cat_dom"/>
</dbReference>
<keyword evidence="4" id="KW-0067">ATP-binding</keyword>
<dbReference type="PANTHER" id="PTHR34378:SF1">
    <property type="entry name" value="GLUTAMATE--CYSTEINE LIGASE, CHLOROPLASTIC"/>
    <property type="match status" value="1"/>
</dbReference>
<evidence type="ECO:0000313" key="7">
    <source>
        <dbReference type="Proteomes" id="UP000660801"/>
    </source>
</evidence>
<gene>
    <name evidence="6" type="ORF">GCM10011510_12390</name>
</gene>
<dbReference type="GO" id="GO:0005524">
    <property type="term" value="F:ATP binding"/>
    <property type="evidence" value="ECO:0007669"/>
    <property type="project" value="UniProtKB-KW"/>
</dbReference>
<organism evidence="6 7">
    <name type="scientific">Streptococcus himalayensis</name>
    <dbReference type="NCBI Taxonomy" id="1888195"/>
    <lineage>
        <taxon>Bacteria</taxon>
        <taxon>Bacillati</taxon>
        <taxon>Bacillota</taxon>
        <taxon>Bacilli</taxon>
        <taxon>Lactobacillales</taxon>
        <taxon>Streptococcaceae</taxon>
        <taxon>Streptococcus</taxon>
    </lineage>
</organism>
<keyword evidence="2" id="KW-0436">Ligase</keyword>
<proteinExistence type="predicted"/>
<dbReference type="GO" id="GO:0004357">
    <property type="term" value="F:glutamate-cysteine ligase activity"/>
    <property type="evidence" value="ECO:0007669"/>
    <property type="project" value="InterPro"/>
</dbReference>